<dbReference type="RefSeq" id="WP_091210617.1">
    <property type="nucleotide sequence ID" value="NZ_FOCL01000003.1"/>
</dbReference>
<dbReference type="STRING" id="551995.SAMN05192574_103278"/>
<evidence type="ECO:0000313" key="4">
    <source>
        <dbReference type="Proteomes" id="UP000198942"/>
    </source>
</evidence>
<gene>
    <name evidence="3" type="ORF">SAMN05192574_103278</name>
</gene>
<dbReference type="EMBL" id="FOCL01000003">
    <property type="protein sequence ID" value="SEN47505.1"/>
    <property type="molecule type" value="Genomic_DNA"/>
</dbReference>
<reference evidence="4" key="1">
    <citation type="submission" date="2016-10" db="EMBL/GenBank/DDBJ databases">
        <authorList>
            <person name="Varghese N."/>
            <person name="Submissions S."/>
        </authorList>
    </citation>
    <scope>NUCLEOTIDE SEQUENCE [LARGE SCALE GENOMIC DNA]</scope>
    <source>
        <strain evidence="4">Gh-48</strain>
    </source>
</reference>
<evidence type="ECO:0000259" key="2">
    <source>
        <dbReference type="Pfam" id="PF08522"/>
    </source>
</evidence>
<organism evidence="3 4">
    <name type="scientific">Mucilaginibacter gossypiicola</name>
    <dbReference type="NCBI Taxonomy" id="551995"/>
    <lineage>
        <taxon>Bacteria</taxon>
        <taxon>Pseudomonadati</taxon>
        <taxon>Bacteroidota</taxon>
        <taxon>Sphingobacteriia</taxon>
        <taxon>Sphingobacteriales</taxon>
        <taxon>Sphingobacteriaceae</taxon>
        <taxon>Mucilaginibacter</taxon>
    </lineage>
</organism>
<keyword evidence="1" id="KW-0732">Signal</keyword>
<dbReference type="Gene3D" id="2.60.40.1740">
    <property type="entry name" value="hypothetical protein (bacova_03559)"/>
    <property type="match status" value="1"/>
</dbReference>
<dbReference type="PROSITE" id="PS51257">
    <property type="entry name" value="PROKAR_LIPOPROTEIN"/>
    <property type="match status" value="1"/>
</dbReference>
<evidence type="ECO:0000313" key="3">
    <source>
        <dbReference type="EMBL" id="SEN47505.1"/>
    </source>
</evidence>
<evidence type="ECO:0000256" key="1">
    <source>
        <dbReference type="SAM" id="SignalP"/>
    </source>
</evidence>
<feature type="signal peptide" evidence="1">
    <location>
        <begin position="1"/>
        <end position="22"/>
    </location>
</feature>
<dbReference type="Pfam" id="PF08522">
    <property type="entry name" value="BT_3987-like_N"/>
    <property type="match status" value="1"/>
</dbReference>
<sequence>MKKNIFIKYLLLAGIASVTVFSGCRKETAADKVSGQAANNGKTLVGFPTGMENTTFFDPFTDIKTIDVFSIKKDAKDNADLMKSNNFVVSLLPDAVDNYNENNGTEYDLLPSSFYTIVTSPDLAISGNNYTFKFTNGDFQKTFSIKLDGSKLDLSKTYMLPYKLTNSDGVGIHDASKDTLYAIYSIKNAYDGKYTISGSITRYIDPPPTTDNVLGGTYPDGVTISLATIGKYANSFSLLWADGKTSVGGIAGLNLVVDPATNKVTVSATGNPAVKNDPGSDNYYDPDAKTFHLKFSWGADADHQRKVDAALKYSGSR</sequence>
<dbReference type="OrthoDB" id="740324at2"/>
<dbReference type="AlphaFoldDB" id="A0A1H8GUE9"/>
<proteinExistence type="predicted"/>
<dbReference type="InterPro" id="IPR013728">
    <property type="entry name" value="BT_3987-like_N"/>
</dbReference>
<keyword evidence="4" id="KW-1185">Reference proteome</keyword>
<name>A0A1H8GUE9_9SPHI</name>
<feature type="chain" id="PRO_5011497374" description="BT-3987-like N-terminal domain-containing protein" evidence="1">
    <location>
        <begin position="23"/>
        <end position="317"/>
    </location>
</feature>
<feature type="domain" description="BT-3987-like N-terminal" evidence="2">
    <location>
        <begin position="52"/>
        <end position="169"/>
    </location>
</feature>
<protein>
    <recommendedName>
        <fullName evidence="2">BT-3987-like N-terminal domain-containing protein</fullName>
    </recommendedName>
</protein>
<accession>A0A1H8GUE9</accession>
<dbReference type="Proteomes" id="UP000198942">
    <property type="component" value="Unassembled WGS sequence"/>
</dbReference>